<dbReference type="InterPro" id="IPR009057">
    <property type="entry name" value="Homeodomain-like_sf"/>
</dbReference>
<evidence type="ECO:0000313" key="6">
    <source>
        <dbReference type="Proteomes" id="UP000290189"/>
    </source>
</evidence>
<keyword evidence="4" id="KW-0496">Mitochondrion</keyword>
<organism evidence="3 5">
    <name type="scientific">Plasmodiophora brassicae</name>
    <name type="common">Clubroot disease agent</name>
    <dbReference type="NCBI Taxonomy" id="37360"/>
    <lineage>
        <taxon>Eukaryota</taxon>
        <taxon>Sar</taxon>
        <taxon>Rhizaria</taxon>
        <taxon>Endomyxa</taxon>
        <taxon>Phytomyxea</taxon>
        <taxon>Plasmodiophorida</taxon>
        <taxon>Plasmodiophoridae</taxon>
        <taxon>Plasmodiophora</taxon>
    </lineage>
</organism>
<geneLocation type="mitochondrion" evidence="4"/>
<sequence length="279" mass="31237">MNTMMFPGEPPIRSGQDGVDGLMSLAMANGDAQASLAMANGDAQASPAGQPRMRKAPSSRKAKQETRQEQQQQQQKYRTSLFGYDIRLVHALIKTIRDHVLSKQKSVAIDWETVASSLDAPRRLTPTECQQLWRFVAYRMDEYGHCDDCTELDLSAMADDESDIDQPVPAPRRQSSSNDHDETRKRKWTPATDVKLLRAILDHGDTDWEAVRTASGLLSRDLPTLEDRWRVIQRSVTAGRYRNERIVSLVDAIQRGRSQPTATDQTAVDAIKSLMALAS</sequence>
<accession>A0A0G4J743</accession>
<evidence type="ECO:0000313" key="5">
    <source>
        <dbReference type="Proteomes" id="UP000039324"/>
    </source>
</evidence>
<name>A0A0G4J743_PLABS</name>
<protein>
    <recommendedName>
        <fullName evidence="2">Myb-like domain-containing protein</fullName>
    </recommendedName>
</protein>
<dbReference type="EMBL" id="OVEO01000004">
    <property type="protein sequence ID" value="SPQ95407.1"/>
    <property type="molecule type" value="Genomic_DNA"/>
</dbReference>
<dbReference type="SUPFAM" id="SSF46689">
    <property type="entry name" value="Homeodomain-like"/>
    <property type="match status" value="1"/>
</dbReference>
<feature type="compositionally biased region" description="Basic residues" evidence="1">
    <location>
        <begin position="52"/>
        <end position="61"/>
    </location>
</feature>
<evidence type="ECO:0000259" key="2">
    <source>
        <dbReference type="PROSITE" id="PS50090"/>
    </source>
</evidence>
<dbReference type="AlphaFoldDB" id="A0A0G4J743"/>
<dbReference type="CDD" id="cd00167">
    <property type="entry name" value="SANT"/>
    <property type="match status" value="1"/>
</dbReference>
<reference evidence="3 5" key="1">
    <citation type="submission" date="2015-02" db="EMBL/GenBank/DDBJ databases">
        <authorList>
            <person name="Chooi Y.-H."/>
        </authorList>
    </citation>
    <scope>NUCLEOTIDE SEQUENCE [LARGE SCALE GENOMIC DNA]</scope>
    <source>
        <strain evidence="3">E3</strain>
    </source>
</reference>
<dbReference type="OrthoDB" id="78113at2759"/>
<evidence type="ECO:0000313" key="3">
    <source>
        <dbReference type="EMBL" id="CEP03159.1"/>
    </source>
</evidence>
<feature type="domain" description="Myb-like" evidence="2">
    <location>
        <begin position="180"/>
        <end position="233"/>
    </location>
</feature>
<proteinExistence type="predicted"/>
<dbReference type="InterPro" id="IPR001005">
    <property type="entry name" value="SANT/Myb"/>
</dbReference>
<dbReference type="EMBL" id="CDSF01000144">
    <property type="protein sequence ID" value="CEP03159.1"/>
    <property type="molecule type" value="Genomic_DNA"/>
</dbReference>
<dbReference type="Proteomes" id="UP000039324">
    <property type="component" value="Unassembled WGS sequence"/>
</dbReference>
<feature type="region of interest" description="Disordered" evidence="1">
    <location>
        <begin position="161"/>
        <end position="187"/>
    </location>
</feature>
<dbReference type="Proteomes" id="UP000290189">
    <property type="component" value="Unassembled WGS sequence"/>
</dbReference>
<dbReference type="Gene3D" id="1.10.10.60">
    <property type="entry name" value="Homeodomain-like"/>
    <property type="match status" value="1"/>
</dbReference>
<keyword evidence="5" id="KW-1185">Reference proteome</keyword>
<reference evidence="4 6" key="2">
    <citation type="submission" date="2018-03" db="EMBL/GenBank/DDBJ databases">
        <authorList>
            <person name="Fogelqvist J."/>
        </authorList>
    </citation>
    <scope>NUCLEOTIDE SEQUENCE [LARGE SCALE GENOMIC DNA]</scope>
</reference>
<evidence type="ECO:0000313" key="4">
    <source>
        <dbReference type="EMBL" id="SPQ95407.1"/>
    </source>
</evidence>
<feature type="region of interest" description="Disordered" evidence="1">
    <location>
        <begin position="36"/>
        <end position="76"/>
    </location>
</feature>
<gene>
    <name evidence="3" type="ORF">PBRA_002919</name>
    <name evidence="4" type="ORF">PLBR_LOCUS2622</name>
</gene>
<evidence type="ECO:0000256" key="1">
    <source>
        <dbReference type="SAM" id="MobiDB-lite"/>
    </source>
</evidence>
<dbReference type="PROSITE" id="PS50090">
    <property type="entry name" value="MYB_LIKE"/>
    <property type="match status" value="1"/>
</dbReference>